<evidence type="ECO:0000313" key="1">
    <source>
        <dbReference type="EMBL" id="CAG8808220.1"/>
    </source>
</evidence>
<accession>A0ACA9RTG8</accession>
<dbReference type="Proteomes" id="UP000789920">
    <property type="component" value="Unassembled WGS sequence"/>
</dbReference>
<feature type="non-terminal residue" evidence="1">
    <location>
        <position position="131"/>
    </location>
</feature>
<sequence>FNHKNQDIKKDNITFYYKCSQSQVLENKPRKNIDPNKQQDKVSIEQFSCNRLLKIIIRDHQIADINLVHKILHTHPNQFEIDTSIKKQIHYWWTVFIRQAHFKNIDQLKSAYKLLVENKNEIILYESNATI</sequence>
<reference evidence="1" key="1">
    <citation type="submission" date="2021-06" db="EMBL/GenBank/DDBJ databases">
        <authorList>
            <person name="Kallberg Y."/>
            <person name="Tangrot J."/>
            <person name="Rosling A."/>
        </authorList>
    </citation>
    <scope>NUCLEOTIDE SEQUENCE</scope>
    <source>
        <strain evidence="1">MA461A</strain>
    </source>
</reference>
<organism evidence="1 2">
    <name type="scientific">Racocetra persica</name>
    <dbReference type="NCBI Taxonomy" id="160502"/>
    <lineage>
        <taxon>Eukaryota</taxon>
        <taxon>Fungi</taxon>
        <taxon>Fungi incertae sedis</taxon>
        <taxon>Mucoromycota</taxon>
        <taxon>Glomeromycotina</taxon>
        <taxon>Glomeromycetes</taxon>
        <taxon>Diversisporales</taxon>
        <taxon>Gigasporaceae</taxon>
        <taxon>Racocetra</taxon>
    </lineage>
</organism>
<keyword evidence="2" id="KW-1185">Reference proteome</keyword>
<proteinExistence type="predicted"/>
<gene>
    <name evidence="1" type="ORF">RPERSI_LOCUS22569</name>
</gene>
<dbReference type="EMBL" id="CAJVQC010068592">
    <property type="protein sequence ID" value="CAG8808220.1"/>
    <property type="molecule type" value="Genomic_DNA"/>
</dbReference>
<evidence type="ECO:0000313" key="2">
    <source>
        <dbReference type="Proteomes" id="UP000789920"/>
    </source>
</evidence>
<name>A0ACA9RTG8_9GLOM</name>
<feature type="non-terminal residue" evidence="1">
    <location>
        <position position="1"/>
    </location>
</feature>
<protein>
    <submittedName>
        <fullName evidence="1">36180_t:CDS:1</fullName>
    </submittedName>
</protein>
<comment type="caution">
    <text evidence="1">The sequence shown here is derived from an EMBL/GenBank/DDBJ whole genome shotgun (WGS) entry which is preliminary data.</text>
</comment>